<dbReference type="NCBIfam" id="TIGR03630">
    <property type="entry name" value="uS17_arch"/>
    <property type="match status" value="1"/>
</dbReference>
<dbReference type="InterPro" id="IPR000266">
    <property type="entry name" value="Ribosomal_uS17"/>
</dbReference>
<dbReference type="PROSITE" id="PS00056">
    <property type="entry name" value="RIBOSOMAL_S17"/>
    <property type="match status" value="1"/>
</dbReference>
<organism evidence="17 19">
    <name type="scientific">Blastocystis sp. subtype 1 (strain ATCC 50177 / NandII)</name>
    <dbReference type="NCBI Taxonomy" id="478820"/>
    <lineage>
        <taxon>Eukaryota</taxon>
        <taxon>Sar</taxon>
        <taxon>Stramenopiles</taxon>
        <taxon>Bigyra</taxon>
        <taxon>Opalozoa</taxon>
        <taxon>Opalinata</taxon>
        <taxon>Blastocystidae</taxon>
        <taxon>Blastocystis</taxon>
    </lineage>
</organism>
<dbReference type="AlphaFoldDB" id="A0A196SEQ8"/>
<dbReference type="Gene3D" id="2.40.50.1000">
    <property type="match status" value="1"/>
</dbReference>
<keyword evidence="12" id="KW-0449">Lipoprotein</keyword>
<keyword evidence="3" id="KW-0488">Methylation</keyword>
<accession>A0A196SEQ8</accession>
<dbReference type="PRINTS" id="PR00973">
    <property type="entry name" value="RIBOSOMALS17"/>
</dbReference>
<dbReference type="GO" id="GO:0022627">
    <property type="term" value="C:cytosolic small ribosomal subunit"/>
    <property type="evidence" value="ECO:0007669"/>
    <property type="project" value="TreeGrafter"/>
</dbReference>
<evidence type="ECO:0000313" key="19">
    <source>
        <dbReference type="Proteomes" id="UP000078348"/>
    </source>
</evidence>
<evidence type="ECO:0000256" key="3">
    <source>
        <dbReference type="ARBA" id="ARBA00022481"/>
    </source>
</evidence>
<keyword evidence="6" id="KW-0694">RNA-binding</keyword>
<evidence type="ECO:0000256" key="6">
    <source>
        <dbReference type="ARBA" id="ARBA00022884"/>
    </source>
</evidence>
<evidence type="ECO:0000256" key="5">
    <source>
        <dbReference type="ARBA" id="ARBA00022553"/>
    </source>
</evidence>
<dbReference type="PANTHER" id="PTHR10744:SF9">
    <property type="entry name" value="40S RIBOSOMAL PROTEIN S11-RELATED"/>
    <property type="match status" value="1"/>
</dbReference>
<keyword evidence="5" id="KW-0597">Phosphoprotein</keyword>
<dbReference type="EMBL" id="LXWW01000012">
    <property type="protein sequence ID" value="OAO17956.1"/>
    <property type="molecule type" value="Genomic_DNA"/>
</dbReference>
<dbReference type="Pfam" id="PF00366">
    <property type="entry name" value="Ribosomal_S17"/>
    <property type="match status" value="1"/>
</dbReference>
<dbReference type="InterPro" id="IPR028333">
    <property type="entry name" value="Ribosomal_uS17_arc/euk"/>
</dbReference>
<dbReference type="Proteomes" id="UP000078348">
    <property type="component" value="Unassembled WGS sequence"/>
</dbReference>
<dbReference type="InterPro" id="IPR012340">
    <property type="entry name" value="NA-bd_OB-fold"/>
</dbReference>
<feature type="domain" description="Small ribosomal subunit protein uS17 N-terminal" evidence="16">
    <location>
        <begin position="7"/>
        <end position="71"/>
    </location>
</feature>
<evidence type="ECO:0000256" key="9">
    <source>
        <dbReference type="ARBA" id="ARBA00022990"/>
    </source>
</evidence>
<dbReference type="GO" id="GO:0003735">
    <property type="term" value="F:structural constituent of ribosome"/>
    <property type="evidence" value="ECO:0007669"/>
    <property type="project" value="InterPro"/>
</dbReference>
<name>A0A196SEQ8_BLAHN</name>
<evidence type="ECO:0000256" key="13">
    <source>
        <dbReference type="ARBA" id="ARBA00035164"/>
    </source>
</evidence>
<evidence type="ECO:0000256" key="8">
    <source>
        <dbReference type="ARBA" id="ARBA00022980"/>
    </source>
</evidence>
<comment type="caution">
    <text evidence="17">The sequence shown here is derived from an EMBL/GenBank/DDBJ whole genome shotgun (WGS) entry which is preliminary data.</text>
</comment>
<dbReference type="FunFam" id="2.40.50.1000:FF:000008">
    <property type="entry name" value="40S ribosomal protein S11"/>
    <property type="match status" value="1"/>
</dbReference>
<protein>
    <recommendedName>
        <fullName evidence="13">Small ribosomal subunit protein uS17</fullName>
    </recommendedName>
    <alternativeName>
        <fullName evidence="14">40S ribosomal protein S11</fullName>
    </alternativeName>
</protein>
<evidence type="ECO:0000256" key="2">
    <source>
        <dbReference type="ARBA" id="ARBA00010254"/>
    </source>
</evidence>
<keyword evidence="11 15" id="KW-0687">Ribonucleoprotein</keyword>
<evidence type="ECO:0000256" key="10">
    <source>
        <dbReference type="ARBA" id="ARBA00023139"/>
    </source>
</evidence>
<dbReference type="SUPFAM" id="SSF50249">
    <property type="entry name" value="Nucleic acid-binding proteins"/>
    <property type="match status" value="1"/>
</dbReference>
<evidence type="ECO:0000256" key="12">
    <source>
        <dbReference type="ARBA" id="ARBA00023288"/>
    </source>
</evidence>
<dbReference type="PANTHER" id="PTHR10744">
    <property type="entry name" value="40S RIBOSOMAL PROTEIN S11 FAMILY MEMBER"/>
    <property type="match status" value="1"/>
</dbReference>
<evidence type="ECO:0000259" key="16">
    <source>
        <dbReference type="Pfam" id="PF16205"/>
    </source>
</evidence>
<evidence type="ECO:0000256" key="15">
    <source>
        <dbReference type="RuleBase" id="RU003872"/>
    </source>
</evidence>
<dbReference type="STRING" id="478820.A0A196SEQ8"/>
<keyword evidence="10" id="KW-0564">Palmitate</keyword>
<evidence type="ECO:0000256" key="11">
    <source>
        <dbReference type="ARBA" id="ARBA00023274"/>
    </source>
</evidence>
<dbReference type="GO" id="GO:0003723">
    <property type="term" value="F:RNA binding"/>
    <property type="evidence" value="ECO:0007669"/>
    <property type="project" value="UniProtKB-KW"/>
</dbReference>
<sequence>MADIQEQNQAAYQKQDKFSYRKVHVLGKKTNQRWYADIGLGIKTPEMAIRGKYIDKKCPFTSSVSIRGAILKGLVISTKMERTIIVRRDYLRYVKKYRRYEKRHRNIPAHCSPCFAVKEGDVVTIGQCRPLSKTVRFNVIEHEVQKTNGLSNIRKQFRMF</sequence>
<dbReference type="OrthoDB" id="10254436at2759"/>
<dbReference type="GO" id="GO:0006412">
    <property type="term" value="P:translation"/>
    <property type="evidence" value="ECO:0007669"/>
    <property type="project" value="InterPro"/>
</dbReference>
<evidence type="ECO:0000256" key="7">
    <source>
        <dbReference type="ARBA" id="ARBA00022934"/>
    </source>
</evidence>
<dbReference type="CDD" id="cd00364">
    <property type="entry name" value="Ribosomal_uS17"/>
    <property type="match status" value="1"/>
</dbReference>
<comment type="similarity">
    <text evidence="2 15">Belongs to the universal ribosomal protein uS17 family.</text>
</comment>
<dbReference type="EMBL" id="LXWW01000210">
    <property type="protein sequence ID" value="OAO14806.1"/>
    <property type="molecule type" value="Genomic_DNA"/>
</dbReference>
<evidence type="ECO:0000313" key="17">
    <source>
        <dbReference type="EMBL" id="OAO14806.1"/>
    </source>
</evidence>
<keyword evidence="8 15" id="KW-0689">Ribosomal protein</keyword>
<keyword evidence="4" id="KW-0963">Cytoplasm</keyword>
<comment type="subcellular location">
    <subcellularLocation>
        <location evidence="1">Cytoplasm</location>
    </subcellularLocation>
</comment>
<evidence type="ECO:0000313" key="18">
    <source>
        <dbReference type="EMBL" id="OAO17956.1"/>
    </source>
</evidence>
<dbReference type="Pfam" id="PF16205">
    <property type="entry name" value="Ribosomal_S17_N"/>
    <property type="match status" value="1"/>
</dbReference>
<evidence type="ECO:0000256" key="1">
    <source>
        <dbReference type="ARBA" id="ARBA00004496"/>
    </source>
</evidence>
<keyword evidence="7" id="KW-0164">Citrullination</keyword>
<gene>
    <name evidence="18" type="ORF">AV274_0289</name>
    <name evidence="17" type="ORF">AV274_3510</name>
</gene>
<dbReference type="NCBIfam" id="NF006345">
    <property type="entry name" value="PRK08572.1"/>
    <property type="match status" value="1"/>
</dbReference>
<evidence type="ECO:0000256" key="14">
    <source>
        <dbReference type="ARBA" id="ARBA00035471"/>
    </source>
</evidence>
<dbReference type="InterPro" id="IPR032440">
    <property type="entry name" value="Ribosomal_uS17_N"/>
</dbReference>
<reference evidence="17 19" key="1">
    <citation type="submission" date="2016-05" db="EMBL/GenBank/DDBJ databases">
        <title>Nuclear genome of Blastocystis sp. subtype 1 NandII.</title>
        <authorList>
            <person name="Gentekaki E."/>
            <person name="Curtis B."/>
            <person name="Stairs C."/>
            <person name="Eme L."/>
            <person name="Herman E."/>
            <person name="Klimes V."/>
            <person name="Arias M.C."/>
            <person name="Elias M."/>
            <person name="Hilliou F."/>
            <person name="Klute M."/>
            <person name="Malik S.-B."/>
            <person name="Pightling A."/>
            <person name="Rachubinski R."/>
            <person name="Salas D."/>
            <person name="Schlacht A."/>
            <person name="Suga H."/>
            <person name="Archibald J."/>
            <person name="Ball S.G."/>
            <person name="Clark G."/>
            <person name="Dacks J."/>
            <person name="Van Der Giezen M."/>
            <person name="Tsaousis A."/>
            <person name="Roger A."/>
        </authorList>
    </citation>
    <scope>NUCLEOTIDE SEQUENCE [LARGE SCALE GENOMIC DNA]</scope>
    <source>
        <strain evidence="19">ATCC 50177 / NandII</strain>
        <strain evidence="17">NandII</strain>
    </source>
</reference>
<proteinExistence type="inferred from homology"/>
<keyword evidence="19" id="KW-1185">Reference proteome</keyword>
<dbReference type="InterPro" id="IPR019979">
    <property type="entry name" value="Ribosomal_uS17_CS"/>
</dbReference>
<keyword evidence="9" id="KW-0007">Acetylation</keyword>
<evidence type="ECO:0000256" key="4">
    <source>
        <dbReference type="ARBA" id="ARBA00022490"/>
    </source>
</evidence>